<feature type="signal peptide" evidence="1">
    <location>
        <begin position="1"/>
        <end position="23"/>
    </location>
</feature>
<keyword evidence="1" id="KW-0732">Signal</keyword>
<reference evidence="2" key="2">
    <citation type="submission" date="2018-07" db="EMBL/GenBank/DDBJ databases">
        <authorList>
            <consortium name="NCBI Pathogen Detection Project"/>
        </authorList>
    </citation>
    <scope>NUCLEOTIDE SEQUENCE</scope>
    <source>
        <strain evidence="2">405-87</strain>
    </source>
</reference>
<name>A0A753EKC2_SALHO</name>
<dbReference type="AlphaFoldDB" id="A0A753EKC2"/>
<dbReference type="GO" id="GO:0009289">
    <property type="term" value="C:pilus"/>
    <property type="evidence" value="ECO:0007669"/>
    <property type="project" value="InterPro"/>
</dbReference>
<dbReference type="InterPro" id="IPR036937">
    <property type="entry name" value="Adhesion_dom_fimbrial_sf"/>
</dbReference>
<reference evidence="2" key="1">
    <citation type="journal article" date="2018" name="Genome Biol.">
        <title>SKESA: strategic k-mer extension for scrupulous assemblies.</title>
        <authorList>
            <person name="Souvorov A."/>
            <person name="Agarwala R."/>
            <person name="Lipman D.J."/>
        </authorList>
    </citation>
    <scope>NUCLEOTIDE SEQUENCE</scope>
    <source>
        <strain evidence="2">405-87</strain>
    </source>
</reference>
<dbReference type="SUPFAM" id="SSF49401">
    <property type="entry name" value="Bacterial adhesins"/>
    <property type="match status" value="1"/>
</dbReference>
<organism evidence="2">
    <name type="scientific">Salmonella enterica subsp. houtenae serovar 45:g,z51:-</name>
    <dbReference type="NCBI Taxonomy" id="1967611"/>
    <lineage>
        <taxon>Bacteria</taxon>
        <taxon>Pseudomonadati</taxon>
        <taxon>Pseudomonadota</taxon>
        <taxon>Gammaproteobacteria</taxon>
        <taxon>Enterobacterales</taxon>
        <taxon>Enterobacteriaceae</taxon>
        <taxon>Salmonella</taxon>
    </lineage>
</organism>
<accession>A0A753EKC2</accession>
<dbReference type="Gene3D" id="2.60.40.1090">
    <property type="entry name" value="Fimbrial-type adhesion domain"/>
    <property type="match status" value="1"/>
</dbReference>
<sequence length="182" mass="19089">MKIKNCLFLLGTAMAVMSSSAFADTTGTQTFTANITANTCTVDNLNKTVDLGSVFSSDFTSAFGSKVSNKFIDTGFQITGCPATITTVKVTPTFVTPSSDGAKYGFVENTGTFDAVFATNVTSANDVDDNQKWLPGTEKSFTVTNGDASVPVQGKLYLGKNGRGSSSAGTLNYAMSFTFDFA</sequence>
<evidence type="ECO:0000256" key="1">
    <source>
        <dbReference type="SAM" id="SignalP"/>
    </source>
</evidence>
<dbReference type="InterPro" id="IPR008966">
    <property type="entry name" value="Adhesion_dom_sf"/>
</dbReference>
<protein>
    <submittedName>
        <fullName evidence="2">Type 1 fimbrial protein</fullName>
    </submittedName>
</protein>
<dbReference type="EMBL" id="DAAWID010000081">
    <property type="protein sequence ID" value="HAF7989868.1"/>
    <property type="molecule type" value="Genomic_DNA"/>
</dbReference>
<dbReference type="GO" id="GO:0007155">
    <property type="term" value="P:cell adhesion"/>
    <property type="evidence" value="ECO:0007669"/>
    <property type="project" value="InterPro"/>
</dbReference>
<gene>
    <name evidence="2" type="ORF">GND80_004805</name>
</gene>
<evidence type="ECO:0000313" key="2">
    <source>
        <dbReference type="EMBL" id="HAF7989868.1"/>
    </source>
</evidence>
<feature type="chain" id="PRO_5027951166" evidence="1">
    <location>
        <begin position="24"/>
        <end position="182"/>
    </location>
</feature>
<proteinExistence type="predicted"/>
<comment type="caution">
    <text evidence="2">The sequence shown here is derived from an EMBL/GenBank/DDBJ whole genome shotgun (WGS) entry which is preliminary data.</text>
</comment>